<evidence type="ECO:0000256" key="4">
    <source>
        <dbReference type="ARBA" id="ARBA00023136"/>
    </source>
</evidence>
<evidence type="ECO:0000256" key="1">
    <source>
        <dbReference type="ARBA" id="ARBA00004141"/>
    </source>
</evidence>
<evidence type="ECO:0000259" key="7">
    <source>
        <dbReference type="Pfam" id="PF20684"/>
    </source>
</evidence>
<dbReference type="Proteomes" id="UP000830671">
    <property type="component" value="Chromosome 3"/>
</dbReference>
<proteinExistence type="inferred from homology"/>
<sequence>MPRRSDRPPRRRYSLPLILMEGRKLIHRKKEREKKILGLEKYRHHPVISEPYILDTSLAGIPPEAPPRWLCHSAREQSAGFGTAWRLSQYLVRKRRFFDKMTIDDILMAIIVLIYTTSISALYIYFDIVATTDFDALTPDEYAAVGRKMGILNILSETSMQTTLWGNKCCLLLLYNRLTLFGHYRKTWVSVAAYTGLAYVAVIVSLYGGWCRPFSEYMELQPENAECLTWKNYNILQITMNLSTDLVLLLIPVTLISRLKMKIGKKLLLICLFSMGVFVMLCAILTKVAVFTYSTDFVWFMWCVRETSTAMLVGNLVLGMPTLRAAWRCVFPQSSITPLRDGESSAGTGETYATYNTAKKVSRVGSDAWSAGEQQHHHGGGPSQWNSPPAARVAISSVYTDFELYGKAGAKGESRRLSMGSEHDETNHLRNSRLVKLLIYTAPSYWFSSTHDTRIWTPYARFSESNIIFLNLSLLKQKSRILCRASKLVIASTHYTRDLSKSQLWRLTEGSVASSVVVSHLSPCNLVRVWLFVGTYGLSRFGVELETLVGFRVITNWVPTDLDSMGRTSAFQVLIVCSLLMGPATLGPYGLRIPMGHRFHLETSLMYLFTAYCATGKERGHVLSKGRQRLQDITLLVPLTSLEYLGRHRP</sequence>
<dbReference type="InterPro" id="IPR049326">
    <property type="entry name" value="Rhodopsin_dom_fungi"/>
</dbReference>
<keyword evidence="3 6" id="KW-1133">Transmembrane helix</keyword>
<keyword evidence="2 6" id="KW-0812">Transmembrane</keyword>
<feature type="transmembrane region" description="Helical" evidence="6">
    <location>
        <begin position="158"/>
        <end position="175"/>
    </location>
</feature>
<protein>
    <recommendedName>
        <fullName evidence="7">Rhodopsin domain-containing protein</fullName>
    </recommendedName>
</protein>
<dbReference type="GeneID" id="73340072"/>
<dbReference type="EMBL" id="CP019475">
    <property type="protein sequence ID" value="UQC80575.1"/>
    <property type="molecule type" value="Genomic_DNA"/>
</dbReference>
<feature type="transmembrane region" description="Helical" evidence="6">
    <location>
        <begin position="106"/>
        <end position="126"/>
    </location>
</feature>
<keyword evidence="4 6" id="KW-0472">Membrane</keyword>
<gene>
    <name evidence="8" type="ORF">CLUP02_06058</name>
</gene>
<dbReference type="InterPro" id="IPR052337">
    <property type="entry name" value="SAT4-like"/>
</dbReference>
<evidence type="ECO:0000256" key="3">
    <source>
        <dbReference type="ARBA" id="ARBA00022989"/>
    </source>
</evidence>
<comment type="subcellular location">
    <subcellularLocation>
        <location evidence="1">Membrane</location>
        <topology evidence="1">Multi-pass membrane protein</topology>
    </subcellularLocation>
</comment>
<feature type="transmembrane region" description="Helical" evidence="6">
    <location>
        <begin position="235"/>
        <end position="255"/>
    </location>
</feature>
<evidence type="ECO:0000313" key="9">
    <source>
        <dbReference type="Proteomes" id="UP000830671"/>
    </source>
</evidence>
<feature type="transmembrane region" description="Helical" evidence="6">
    <location>
        <begin position="187"/>
        <end position="210"/>
    </location>
</feature>
<evidence type="ECO:0000256" key="2">
    <source>
        <dbReference type="ARBA" id="ARBA00022692"/>
    </source>
</evidence>
<keyword evidence="9" id="KW-1185">Reference proteome</keyword>
<feature type="transmembrane region" description="Helical" evidence="6">
    <location>
        <begin position="267"/>
        <end position="291"/>
    </location>
</feature>
<comment type="similarity">
    <text evidence="5">Belongs to the SAT4 family.</text>
</comment>
<dbReference type="RefSeq" id="XP_049142205.1">
    <property type="nucleotide sequence ID" value="XM_049285062.1"/>
</dbReference>
<organism evidence="8 9">
    <name type="scientific">Colletotrichum lupini</name>
    <dbReference type="NCBI Taxonomy" id="145971"/>
    <lineage>
        <taxon>Eukaryota</taxon>
        <taxon>Fungi</taxon>
        <taxon>Dikarya</taxon>
        <taxon>Ascomycota</taxon>
        <taxon>Pezizomycotina</taxon>
        <taxon>Sordariomycetes</taxon>
        <taxon>Hypocreomycetidae</taxon>
        <taxon>Glomerellales</taxon>
        <taxon>Glomerellaceae</taxon>
        <taxon>Colletotrichum</taxon>
        <taxon>Colletotrichum acutatum species complex</taxon>
    </lineage>
</organism>
<dbReference type="AlphaFoldDB" id="A0A9Q8SPA0"/>
<evidence type="ECO:0000313" key="8">
    <source>
        <dbReference type="EMBL" id="UQC80575.1"/>
    </source>
</evidence>
<reference evidence="8" key="1">
    <citation type="journal article" date="2021" name="Mol. Plant Microbe Interact.">
        <title>Complete Genome Sequence of the Plant-Pathogenic Fungus Colletotrichum lupini.</title>
        <authorList>
            <person name="Baroncelli R."/>
            <person name="Pensec F."/>
            <person name="Da Lio D."/>
            <person name="Boufleur T."/>
            <person name="Vicente I."/>
            <person name="Sarrocco S."/>
            <person name="Picot A."/>
            <person name="Baraldi E."/>
            <person name="Sukno S."/>
            <person name="Thon M."/>
            <person name="Le Floch G."/>
        </authorList>
    </citation>
    <scope>NUCLEOTIDE SEQUENCE</scope>
    <source>
        <strain evidence="8">IMI 504893</strain>
    </source>
</reference>
<evidence type="ECO:0000256" key="5">
    <source>
        <dbReference type="ARBA" id="ARBA00038359"/>
    </source>
</evidence>
<accession>A0A9Q8SPA0</accession>
<dbReference type="PANTHER" id="PTHR33048">
    <property type="entry name" value="PTH11-LIKE INTEGRAL MEMBRANE PROTEIN (AFU_ORTHOLOGUE AFUA_5G11245)"/>
    <property type="match status" value="1"/>
</dbReference>
<dbReference type="GO" id="GO:0016020">
    <property type="term" value="C:membrane"/>
    <property type="evidence" value="ECO:0007669"/>
    <property type="project" value="UniProtKB-SubCell"/>
</dbReference>
<dbReference type="PANTHER" id="PTHR33048:SF110">
    <property type="entry name" value="UBID FAMILY DECARBOXYLASE"/>
    <property type="match status" value="1"/>
</dbReference>
<dbReference type="KEGG" id="clup:CLUP02_06058"/>
<name>A0A9Q8SPA0_9PEZI</name>
<dbReference type="Pfam" id="PF20684">
    <property type="entry name" value="Fung_rhodopsin"/>
    <property type="match status" value="1"/>
</dbReference>
<feature type="domain" description="Rhodopsin" evidence="7">
    <location>
        <begin position="99"/>
        <end position="316"/>
    </location>
</feature>
<evidence type="ECO:0000256" key="6">
    <source>
        <dbReference type="SAM" id="Phobius"/>
    </source>
</evidence>